<dbReference type="Gene3D" id="1.10.10.10">
    <property type="entry name" value="Winged helix-like DNA-binding domain superfamily/Winged helix DNA-binding domain"/>
    <property type="match status" value="1"/>
</dbReference>
<keyword evidence="5" id="KW-0804">Transcription</keyword>
<feature type="domain" description="Response regulatory" evidence="8">
    <location>
        <begin position="16"/>
        <end position="130"/>
    </location>
</feature>
<dbReference type="PANTHER" id="PTHR48111">
    <property type="entry name" value="REGULATOR OF RPOS"/>
    <property type="match status" value="1"/>
</dbReference>
<dbReference type="Pfam" id="PF00072">
    <property type="entry name" value="Response_reg"/>
    <property type="match status" value="1"/>
</dbReference>
<dbReference type="Pfam" id="PF00486">
    <property type="entry name" value="Trans_reg_C"/>
    <property type="match status" value="1"/>
</dbReference>
<dbReference type="PROSITE" id="PS50110">
    <property type="entry name" value="RESPONSE_REGULATORY"/>
    <property type="match status" value="1"/>
</dbReference>
<keyword evidence="3" id="KW-0805">Transcription regulation</keyword>
<protein>
    <submittedName>
        <fullName evidence="10">KDP operon transcriptional regulatory protein</fullName>
    </submittedName>
</protein>
<keyword evidence="2" id="KW-0902">Two-component regulatory system</keyword>
<dbReference type="InterPro" id="IPR039420">
    <property type="entry name" value="WalR-like"/>
</dbReference>
<evidence type="ECO:0000256" key="2">
    <source>
        <dbReference type="ARBA" id="ARBA00023012"/>
    </source>
</evidence>
<evidence type="ECO:0000313" key="10">
    <source>
        <dbReference type="EMBL" id="GBF03483.1"/>
    </source>
</evidence>
<dbReference type="Gene3D" id="6.10.250.690">
    <property type="match status" value="1"/>
</dbReference>
<sequence>MHLHKIFYALKKMKNRILIVEDDPEVARLIQMTLRSADYKYGIARNGNKTLQFIPIFQPDVLLLDLMLPDMDGMDIIKQIRAANNNIPIIVISARDEDADKVQALDLGADDYLTKPFSIDELLARIRVSLRRTNIIYNNGKTNINNYCNGELTINFDSQTVKVNQNEIHLTPIEYKVLIILAENTSRVLTHRYLLKEVWGTESVEDTSSLRVTIATLRKKIEVNTQNQYIKTHIGVGYQMVQLDS</sequence>
<evidence type="ECO:0000256" key="1">
    <source>
        <dbReference type="ARBA" id="ARBA00022553"/>
    </source>
</evidence>
<dbReference type="SUPFAM" id="SSF46894">
    <property type="entry name" value="C-terminal effector domain of the bipartite response regulators"/>
    <property type="match status" value="1"/>
</dbReference>
<comment type="caution">
    <text evidence="10">The sequence shown here is derived from an EMBL/GenBank/DDBJ whole genome shotgun (WGS) entry which is preliminary data.</text>
</comment>
<dbReference type="Gene3D" id="3.40.50.2300">
    <property type="match status" value="1"/>
</dbReference>
<dbReference type="PROSITE" id="PS51755">
    <property type="entry name" value="OMPR_PHOB"/>
    <property type="match status" value="1"/>
</dbReference>
<proteinExistence type="predicted"/>
<feature type="modified residue" description="4-aspartylphosphate" evidence="6">
    <location>
        <position position="65"/>
    </location>
</feature>
<evidence type="ECO:0000256" key="7">
    <source>
        <dbReference type="PROSITE-ProRule" id="PRU01091"/>
    </source>
</evidence>
<dbReference type="Proteomes" id="UP000236162">
    <property type="component" value="Unassembled WGS sequence"/>
</dbReference>
<name>A0ABQ0NEI3_9LACO</name>
<organism evidence="10 11">
    <name type="scientific">Lactiplantibacillus paraplantarum</name>
    <dbReference type="NCBI Taxonomy" id="60520"/>
    <lineage>
        <taxon>Bacteria</taxon>
        <taxon>Bacillati</taxon>
        <taxon>Bacillota</taxon>
        <taxon>Bacilli</taxon>
        <taxon>Lactobacillales</taxon>
        <taxon>Lactobacillaceae</taxon>
        <taxon>Lactiplantibacillus</taxon>
    </lineage>
</organism>
<dbReference type="SUPFAM" id="SSF52172">
    <property type="entry name" value="CheY-like"/>
    <property type="match status" value="1"/>
</dbReference>
<evidence type="ECO:0000256" key="5">
    <source>
        <dbReference type="ARBA" id="ARBA00023163"/>
    </source>
</evidence>
<dbReference type="InterPro" id="IPR016032">
    <property type="entry name" value="Sig_transdc_resp-reg_C-effctor"/>
</dbReference>
<dbReference type="EMBL" id="BDOR01000032">
    <property type="protein sequence ID" value="GBF03483.1"/>
    <property type="molecule type" value="Genomic_DNA"/>
</dbReference>
<evidence type="ECO:0000313" key="11">
    <source>
        <dbReference type="Proteomes" id="UP000236162"/>
    </source>
</evidence>
<keyword evidence="11" id="KW-1185">Reference proteome</keyword>
<accession>A0ABQ0NEI3</accession>
<feature type="domain" description="OmpR/PhoB-type" evidence="9">
    <location>
        <begin position="142"/>
        <end position="242"/>
    </location>
</feature>
<dbReference type="InterPro" id="IPR011006">
    <property type="entry name" value="CheY-like_superfamily"/>
</dbReference>
<dbReference type="PANTHER" id="PTHR48111:SF50">
    <property type="entry name" value="KDP OPERON TRANSCRIPTIONAL REGULATORY PROTEIN KDPE"/>
    <property type="match status" value="1"/>
</dbReference>
<dbReference type="InterPro" id="IPR001867">
    <property type="entry name" value="OmpR/PhoB-type_DNA-bd"/>
</dbReference>
<evidence type="ECO:0000259" key="8">
    <source>
        <dbReference type="PROSITE" id="PS50110"/>
    </source>
</evidence>
<feature type="DNA-binding region" description="OmpR/PhoB-type" evidence="7">
    <location>
        <begin position="142"/>
        <end position="242"/>
    </location>
</feature>
<dbReference type="SMART" id="SM00448">
    <property type="entry name" value="REC"/>
    <property type="match status" value="1"/>
</dbReference>
<evidence type="ECO:0000256" key="4">
    <source>
        <dbReference type="ARBA" id="ARBA00023125"/>
    </source>
</evidence>
<dbReference type="InterPro" id="IPR036388">
    <property type="entry name" value="WH-like_DNA-bd_sf"/>
</dbReference>
<dbReference type="CDD" id="cd00383">
    <property type="entry name" value="trans_reg_C"/>
    <property type="match status" value="1"/>
</dbReference>
<evidence type="ECO:0000256" key="6">
    <source>
        <dbReference type="PROSITE-ProRule" id="PRU00169"/>
    </source>
</evidence>
<dbReference type="SMART" id="SM00862">
    <property type="entry name" value="Trans_reg_C"/>
    <property type="match status" value="1"/>
</dbReference>
<keyword evidence="1 6" id="KW-0597">Phosphoprotein</keyword>
<evidence type="ECO:0000259" key="9">
    <source>
        <dbReference type="PROSITE" id="PS51755"/>
    </source>
</evidence>
<reference evidence="10 11" key="1">
    <citation type="submission" date="2017-04" db="EMBL/GenBank/DDBJ databases">
        <title>In vitro and in silico characterization of Lactobacillus paraplantarum D2-1, a starter culture for soymilk fermentation.</title>
        <authorList>
            <person name="Endo A."/>
            <person name="Sasaki F."/>
            <person name="Maeno S."/>
            <person name="Kanesaki Y."/>
            <person name="Kubota E."/>
            <person name="Torres G.A."/>
            <person name="Tomita S."/>
            <person name="Nakagawa J."/>
        </authorList>
    </citation>
    <scope>NUCLEOTIDE SEQUENCE [LARGE SCALE GENOMIC DNA]</scope>
    <source>
        <strain evidence="10 11">D2-1</strain>
    </source>
</reference>
<dbReference type="InterPro" id="IPR001789">
    <property type="entry name" value="Sig_transdc_resp-reg_receiver"/>
</dbReference>
<keyword evidence="4 7" id="KW-0238">DNA-binding</keyword>
<gene>
    <name evidence="10" type="ORF">LPPLD21_03053</name>
</gene>
<evidence type="ECO:0000256" key="3">
    <source>
        <dbReference type="ARBA" id="ARBA00023015"/>
    </source>
</evidence>